<evidence type="ECO:0000313" key="2">
    <source>
        <dbReference type="EMBL" id="SNT65670.1"/>
    </source>
</evidence>
<dbReference type="EMBL" id="FZPH01000025">
    <property type="protein sequence ID" value="SNT65670.1"/>
    <property type="molecule type" value="Genomic_DNA"/>
</dbReference>
<dbReference type="Proteomes" id="UP000198362">
    <property type="component" value="Unassembled WGS sequence"/>
</dbReference>
<accession>A0A239PF56</accession>
<dbReference type="AlphaFoldDB" id="A0A239PF56"/>
<organism evidence="2 3">
    <name type="scientific">Asanoa hainanensis</name>
    <dbReference type="NCBI Taxonomy" id="560556"/>
    <lineage>
        <taxon>Bacteria</taxon>
        <taxon>Bacillati</taxon>
        <taxon>Actinomycetota</taxon>
        <taxon>Actinomycetes</taxon>
        <taxon>Micromonosporales</taxon>
        <taxon>Micromonosporaceae</taxon>
        <taxon>Asanoa</taxon>
    </lineage>
</organism>
<dbReference type="Pfam" id="PF19876">
    <property type="entry name" value="DUF6349"/>
    <property type="match status" value="1"/>
</dbReference>
<sequence>MNPNPRTGRHVTGLAGNPMTKVLPGQLSLFDDLDAEVAPLPGPQTAAPSLYDSPSRGLVARTAEVEAWRARYGNWSSIRRSHAWEVHITCPDTPTARCQPTVLSADLRCDCLDNCCCVGDLLYRGACRGCDWEGEPRNQENAAVEDACDHAWPGWRDLPVVPRVPEDRKRHGAWVDRVATHYPTKWLTDGGPIRTRRSGLATRHVPGRTPFGGYDLAAEDPADAAASSTPHDGDPPAQRDS</sequence>
<feature type="region of interest" description="Disordered" evidence="1">
    <location>
        <begin position="197"/>
        <end position="241"/>
    </location>
</feature>
<reference evidence="2 3" key="1">
    <citation type="submission" date="2017-06" db="EMBL/GenBank/DDBJ databases">
        <authorList>
            <person name="Kim H.J."/>
            <person name="Triplett B.A."/>
        </authorList>
    </citation>
    <scope>NUCLEOTIDE SEQUENCE [LARGE SCALE GENOMIC DNA]</scope>
    <source>
        <strain evidence="2 3">CGMCC 4.5593</strain>
    </source>
</reference>
<feature type="compositionally biased region" description="Basic and acidic residues" evidence="1">
    <location>
        <begin position="231"/>
        <end position="241"/>
    </location>
</feature>
<proteinExistence type="predicted"/>
<protein>
    <submittedName>
        <fullName evidence="2">Uncharacterized protein</fullName>
    </submittedName>
</protein>
<gene>
    <name evidence="2" type="ORF">SAMN05421812_12513</name>
</gene>
<evidence type="ECO:0000256" key="1">
    <source>
        <dbReference type="SAM" id="MobiDB-lite"/>
    </source>
</evidence>
<evidence type="ECO:0000313" key="3">
    <source>
        <dbReference type="Proteomes" id="UP000198362"/>
    </source>
</evidence>
<name>A0A239PF56_9ACTN</name>
<dbReference type="InterPro" id="IPR045930">
    <property type="entry name" value="DUF6349"/>
</dbReference>
<keyword evidence="3" id="KW-1185">Reference proteome</keyword>